<evidence type="ECO:0000256" key="6">
    <source>
        <dbReference type="ARBA" id="ARBA00022741"/>
    </source>
</evidence>
<evidence type="ECO:0000256" key="10">
    <source>
        <dbReference type="ARBA" id="ARBA00049360"/>
    </source>
</evidence>
<proteinExistence type="inferred from homology"/>
<reference evidence="14 15" key="1">
    <citation type="submission" date="2010-12" db="EMBL/GenBank/DDBJ databases">
        <authorList>
            <person name="Muzny D."/>
            <person name="Qin X."/>
            <person name="Deng J."/>
            <person name="Jiang H."/>
            <person name="Liu Y."/>
            <person name="Qu J."/>
            <person name="Song X.-Z."/>
            <person name="Zhang L."/>
            <person name="Thornton R."/>
            <person name="Coyle M."/>
            <person name="Francisco L."/>
            <person name="Jackson L."/>
            <person name="Javaid M."/>
            <person name="Korchina V."/>
            <person name="Kovar C."/>
            <person name="Mata R."/>
            <person name="Mathew T."/>
            <person name="Ngo R."/>
            <person name="Nguyen L."/>
            <person name="Nguyen N."/>
            <person name="Okwuonu G."/>
            <person name="Ongeri F."/>
            <person name="Pham C."/>
            <person name="Simmons D."/>
            <person name="Wilczek-Boney K."/>
            <person name="Hale W."/>
            <person name="Jakkamsetti A."/>
            <person name="Pham P."/>
            <person name="Ruth R."/>
            <person name="San Lucas F."/>
            <person name="Warren J."/>
            <person name="Zhang J."/>
            <person name="Zhao Z."/>
            <person name="Zhou C."/>
            <person name="Zhu D."/>
            <person name="Lee S."/>
            <person name="Bess C."/>
            <person name="Blankenburg K."/>
            <person name="Forbes L."/>
            <person name="Fu Q."/>
            <person name="Gubbala S."/>
            <person name="Hirani K."/>
            <person name="Jayaseelan J.C."/>
            <person name="Lara F."/>
            <person name="Munidasa M."/>
            <person name="Palculict T."/>
            <person name="Patil S."/>
            <person name="Pu L.-L."/>
            <person name="Saada N."/>
            <person name="Tang L."/>
            <person name="Weissenberger G."/>
            <person name="Zhu Y."/>
            <person name="Hemphill L."/>
            <person name="Shang Y."/>
            <person name="Youmans B."/>
            <person name="Ayvaz T."/>
            <person name="Ross M."/>
            <person name="Santibanez J."/>
            <person name="Aqrawi P."/>
            <person name="Gross S."/>
            <person name="Joshi V."/>
            <person name="Fowler G."/>
            <person name="Nazareth L."/>
            <person name="Reid J."/>
            <person name="Worley K."/>
            <person name="Petrosino J."/>
            <person name="Highlander S."/>
            <person name="Gibbs R."/>
        </authorList>
    </citation>
    <scope>NUCLEOTIDE SEQUENCE [LARGE SCALE GENOMIC DNA]</scope>
    <source>
        <strain evidence="15">DSM 15952 / CCUG 50447 / LMG 22039 / TP 1.5</strain>
    </source>
</reference>
<comment type="function">
    <text evidence="11">Part of the ABC transporter FtsEX involved in cellular division. Has ATPase activity. Essential for cell division and viability.</text>
</comment>
<dbReference type="InterPro" id="IPR017871">
    <property type="entry name" value="ABC_transporter-like_CS"/>
</dbReference>
<comment type="caution">
    <text evidence="14">The sequence shown here is derived from an EMBL/GenBank/DDBJ whole genome shotgun (WGS) entry which is preliminary data.</text>
</comment>
<dbReference type="PANTHER" id="PTHR24220">
    <property type="entry name" value="IMPORT ATP-BINDING PROTEIN"/>
    <property type="match status" value="1"/>
</dbReference>
<dbReference type="GO" id="GO:0016887">
    <property type="term" value="F:ATP hydrolysis activity"/>
    <property type="evidence" value="ECO:0007669"/>
    <property type="project" value="InterPro"/>
</dbReference>
<name>E6LH07_ENTI1</name>
<protein>
    <recommendedName>
        <fullName evidence="2 12">Cell division ATP-binding protein FtsE</fullName>
    </recommendedName>
</protein>
<dbReference type="PANTHER" id="PTHR24220:SF470">
    <property type="entry name" value="CELL DIVISION ATP-BINDING PROTEIN FTSE"/>
    <property type="match status" value="1"/>
</dbReference>
<dbReference type="InterPro" id="IPR003593">
    <property type="entry name" value="AAA+_ATPase"/>
</dbReference>
<dbReference type="GO" id="GO:0022857">
    <property type="term" value="F:transmembrane transporter activity"/>
    <property type="evidence" value="ECO:0007669"/>
    <property type="project" value="TreeGrafter"/>
</dbReference>
<dbReference type="HOGENOM" id="CLU_000604_1_22_9"/>
<evidence type="ECO:0000256" key="2">
    <source>
        <dbReference type="ARBA" id="ARBA00020019"/>
    </source>
</evidence>
<evidence type="ECO:0000256" key="3">
    <source>
        <dbReference type="ARBA" id="ARBA00022448"/>
    </source>
</evidence>
<dbReference type="STRING" id="888064.HMPREF9088_1647"/>
<dbReference type="GO" id="GO:0005524">
    <property type="term" value="F:ATP binding"/>
    <property type="evidence" value="ECO:0007669"/>
    <property type="project" value="UniProtKB-UniRule"/>
</dbReference>
<keyword evidence="9 12" id="KW-0131">Cell cycle</keyword>
<organism evidence="14 15">
    <name type="scientific">Enterococcus italicus (strain DSM 15952 / CCUG 50447 / LMG 22039 / TP 1.5)</name>
    <dbReference type="NCBI Taxonomy" id="888064"/>
    <lineage>
        <taxon>Bacteria</taxon>
        <taxon>Bacillati</taxon>
        <taxon>Bacillota</taxon>
        <taxon>Bacilli</taxon>
        <taxon>Lactobacillales</taxon>
        <taxon>Enterococcaceae</taxon>
        <taxon>Enterococcus</taxon>
    </lineage>
</organism>
<evidence type="ECO:0000256" key="5">
    <source>
        <dbReference type="ARBA" id="ARBA00022618"/>
    </source>
</evidence>
<sequence>MQCYTVSVQGKELRKAMIEMQDVLKKYSNGTTAIRNISVSINQGDFVYVVGPSGAGKSTFIKLMYREEKATKGTLKVAGYDLLKIKNRDIPYLRREIGVVFQDYKLLSKKTVYENVAYAMQVIGKKPKEIKKRVMEVLDLVGLKHKVRVFPSELSGGEQQRVSIARAIVNMPKVLIADEPTGNLDPENSWEIMRLLDRINSQGTTIVMATHNSTIVNTIRHRVIAIENGRIIRDQAEGEYEYDD</sequence>
<evidence type="ECO:0000259" key="13">
    <source>
        <dbReference type="PROSITE" id="PS50893"/>
    </source>
</evidence>
<dbReference type="SMART" id="SM00382">
    <property type="entry name" value="AAA"/>
    <property type="match status" value="1"/>
</dbReference>
<keyword evidence="4 12" id="KW-1003">Cell membrane</keyword>
<keyword evidence="3" id="KW-0813">Transport</keyword>
<dbReference type="AlphaFoldDB" id="E6LH07"/>
<dbReference type="Gene3D" id="3.40.50.300">
    <property type="entry name" value="P-loop containing nucleotide triphosphate hydrolases"/>
    <property type="match status" value="1"/>
</dbReference>
<dbReference type="eggNOG" id="COG2884">
    <property type="taxonomic scope" value="Bacteria"/>
</dbReference>
<evidence type="ECO:0000313" key="14">
    <source>
        <dbReference type="EMBL" id="EFU73531.1"/>
    </source>
</evidence>
<dbReference type="NCBIfam" id="TIGR02673">
    <property type="entry name" value="FtsE"/>
    <property type="match status" value="1"/>
</dbReference>
<comment type="catalytic activity">
    <reaction evidence="10">
        <text>ATP + H2O = ADP + phosphate + H(+)</text>
        <dbReference type="Rhea" id="RHEA:13065"/>
        <dbReference type="ChEBI" id="CHEBI:15377"/>
        <dbReference type="ChEBI" id="CHEBI:15378"/>
        <dbReference type="ChEBI" id="CHEBI:30616"/>
        <dbReference type="ChEBI" id="CHEBI:43474"/>
        <dbReference type="ChEBI" id="CHEBI:456216"/>
    </reaction>
</comment>
<dbReference type="InterPro" id="IPR005286">
    <property type="entry name" value="Cell_div_FtsE"/>
</dbReference>
<dbReference type="GO" id="GO:0005886">
    <property type="term" value="C:plasma membrane"/>
    <property type="evidence" value="ECO:0007669"/>
    <property type="project" value="UniProtKB-SubCell"/>
</dbReference>
<evidence type="ECO:0000256" key="7">
    <source>
        <dbReference type="ARBA" id="ARBA00022840"/>
    </source>
</evidence>
<comment type="subcellular location">
    <subcellularLocation>
        <location evidence="12">Cell membrane</location>
        <topology evidence="12">Peripheral membrane protein</topology>
        <orientation evidence="12">Cytoplasmic side</orientation>
    </subcellularLocation>
</comment>
<evidence type="ECO:0000256" key="9">
    <source>
        <dbReference type="ARBA" id="ARBA00023306"/>
    </source>
</evidence>
<feature type="domain" description="ABC transporter" evidence="13">
    <location>
        <begin position="18"/>
        <end position="242"/>
    </location>
</feature>
<keyword evidence="7 12" id="KW-0067">ATP-binding</keyword>
<dbReference type="Pfam" id="PF00005">
    <property type="entry name" value="ABC_tran"/>
    <property type="match status" value="1"/>
</dbReference>
<dbReference type="GO" id="GO:0051301">
    <property type="term" value="P:cell division"/>
    <property type="evidence" value="ECO:0007669"/>
    <property type="project" value="UniProtKB-UniRule"/>
</dbReference>
<keyword evidence="14" id="KW-0378">Hydrolase</keyword>
<dbReference type="EMBL" id="AEPV01000066">
    <property type="protein sequence ID" value="EFU73531.1"/>
    <property type="molecule type" value="Genomic_DNA"/>
</dbReference>
<keyword evidence="15" id="KW-1185">Reference proteome</keyword>
<evidence type="ECO:0000256" key="12">
    <source>
        <dbReference type="RuleBase" id="RU365094"/>
    </source>
</evidence>
<evidence type="ECO:0000313" key="15">
    <source>
        <dbReference type="Proteomes" id="UP000010296"/>
    </source>
</evidence>
<comment type="similarity">
    <text evidence="1 12">Belongs to the ABC transporter superfamily.</text>
</comment>
<keyword evidence="6 12" id="KW-0547">Nucleotide-binding</keyword>
<dbReference type="PROSITE" id="PS00211">
    <property type="entry name" value="ABC_TRANSPORTER_1"/>
    <property type="match status" value="1"/>
</dbReference>
<dbReference type="Proteomes" id="UP000010296">
    <property type="component" value="Unassembled WGS sequence"/>
</dbReference>
<dbReference type="FunFam" id="3.40.50.300:FF:000056">
    <property type="entry name" value="Cell division ATP-binding protein FtsE"/>
    <property type="match status" value="1"/>
</dbReference>
<dbReference type="SUPFAM" id="SSF52540">
    <property type="entry name" value="P-loop containing nucleoside triphosphate hydrolases"/>
    <property type="match status" value="1"/>
</dbReference>
<dbReference type="PATRIC" id="fig|888064.11.peg.90"/>
<gene>
    <name evidence="12 14" type="primary">ftsE</name>
    <name evidence="14" type="ORF">HMPREF9088_1647</name>
</gene>
<dbReference type="InterPro" id="IPR027417">
    <property type="entry name" value="P-loop_NTPase"/>
</dbReference>
<dbReference type="PROSITE" id="PS50893">
    <property type="entry name" value="ABC_TRANSPORTER_2"/>
    <property type="match status" value="1"/>
</dbReference>
<accession>E6LH07</accession>
<keyword evidence="5 12" id="KW-0132">Cell division</keyword>
<evidence type="ECO:0000256" key="4">
    <source>
        <dbReference type="ARBA" id="ARBA00022475"/>
    </source>
</evidence>
<dbReference type="InterPro" id="IPR015854">
    <property type="entry name" value="ABC_transpr_LolD-like"/>
</dbReference>
<evidence type="ECO:0000256" key="11">
    <source>
        <dbReference type="ARBA" id="ARBA00055994"/>
    </source>
</evidence>
<dbReference type="InterPro" id="IPR003439">
    <property type="entry name" value="ABC_transporter-like_ATP-bd"/>
</dbReference>
<evidence type="ECO:0000256" key="8">
    <source>
        <dbReference type="ARBA" id="ARBA00023136"/>
    </source>
</evidence>
<comment type="subunit">
    <text evidence="12">Homodimer. Forms a membrane-associated complex with FtsX.</text>
</comment>
<evidence type="ECO:0000256" key="1">
    <source>
        <dbReference type="ARBA" id="ARBA00005417"/>
    </source>
</evidence>
<keyword evidence="8 12" id="KW-0472">Membrane</keyword>